<name>A0AA41PW53_9ACTN</name>
<accession>A0AA41PW53</accession>
<evidence type="ECO:0000313" key="2">
    <source>
        <dbReference type="Proteomes" id="UP001165378"/>
    </source>
</evidence>
<organism evidence="1 2">
    <name type="scientific">Yinghuangia soli</name>
    <dbReference type="NCBI Taxonomy" id="2908204"/>
    <lineage>
        <taxon>Bacteria</taxon>
        <taxon>Bacillati</taxon>
        <taxon>Actinomycetota</taxon>
        <taxon>Actinomycetes</taxon>
        <taxon>Kitasatosporales</taxon>
        <taxon>Streptomycetaceae</taxon>
        <taxon>Yinghuangia</taxon>
    </lineage>
</organism>
<evidence type="ECO:0000313" key="1">
    <source>
        <dbReference type="EMBL" id="MCF2526988.1"/>
    </source>
</evidence>
<evidence type="ECO:0008006" key="3">
    <source>
        <dbReference type="Google" id="ProtNLM"/>
    </source>
</evidence>
<keyword evidence="2" id="KW-1185">Reference proteome</keyword>
<comment type="caution">
    <text evidence="1">The sequence shown here is derived from an EMBL/GenBank/DDBJ whole genome shotgun (WGS) entry which is preliminary data.</text>
</comment>
<sequence>MNPLALLLDQAPASITDAVLRRIDPRLRAEIFAPPSFAEPSRVGRAAGAYLVAHGSVRERAKLAANRGAPPETLMDLASDPEPDVAAGIFGNASSPREARLRVMPQVVAATPLRDLLYSEPDHRQIPRRDALLERICVLVESDDPRVVTRAFERLAEHGAIRPWLSGVALRGCLSFLRTAGPAAVTAALPQVLPHVTEQPSPAVAEALARPTDPELLASALAEFSGMPALLTRLRDARNLPDAAAMLLAPRAPLDWDLIDREHRKQPFPDPVRMALTRQLGCPANLRTYYPVPVPQDVRITHWVDAPPETETAAVLLSTPFNAHGANKHIRRAHTNGWISAAAILTHGAPARNAMRILNHHDAARHADACTALRALTAPTLGRNTEAWAVALALLPDFTGPLPHLLKAAQAITMPRT</sequence>
<reference evidence="1" key="1">
    <citation type="submission" date="2022-01" db="EMBL/GenBank/DDBJ databases">
        <title>Genome-Based Taxonomic Classification of the Phylum Actinobacteria.</title>
        <authorList>
            <person name="Gao Y."/>
        </authorList>
    </citation>
    <scope>NUCLEOTIDE SEQUENCE</scope>
    <source>
        <strain evidence="1">KLBMP 8922</strain>
    </source>
</reference>
<proteinExistence type="predicted"/>
<dbReference type="AlphaFoldDB" id="A0AA41PW53"/>
<dbReference type="RefSeq" id="WP_235051143.1">
    <property type="nucleotide sequence ID" value="NZ_JAKFHA010000003.1"/>
</dbReference>
<dbReference type="EMBL" id="JAKFHA010000003">
    <property type="protein sequence ID" value="MCF2526988.1"/>
    <property type="molecule type" value="Genomic_DNA"/>
</dbReference>
<gene>
    <name evidence="1" type="ORF">LZ495_07125</name>
</gene>
<protein>
    <recommendedName>
        <fullName evidence="3">DUF2336 domain-containing protein</fullName>
    </recommendedName>
</protein>
<dbReference type="Proteomes" id="UP001165378">
    <property type="component" value="Unassembled WGS sequence"/>
</dbReference>